<feature type="transmembrane region" description="Helical" evidence="1">
    <location>
        <begin position="262"/>
        <end position="287"/>
    </location>
</feature>
<feature type="transmembrane region" description="Helical" evidence="1">
    <location>
        <begin position="29"/>
        <end position="50"/>
    </location>
</feature>
<keyword evidence="3" id="KW-1185">Reference proteome</keyword>
<feature type="transmembrane region" description="Helical" evidence="1">
    <location>
        <begin position="232"/>
        <end position="250"/>
    </location>
</feature>
<keyword evidence="1" id="KW-0812">Transmembrane</keyword>
<feature type="transmembrane region" description="Helical" evidence="1">
    <location>
        <begin position="71"/>
        <end position="91"/>
    </location>
</feature>
<proteinExistence type="predicted"/>
<feature type="transmembrane region" description="Helical" evidence="1">
    <location>
        <begin position="128"/>
        <end position="147"/>
    </location>
</feature>
<keyword evidence="1" id="KW-1133">Transmembrane helix</keyword>
<protein>
    <recommendedName>
        <fullName evidence="4">Nucleoside recognition protein</fullName>
    </recommendedName>
</protein>
<sequence>MTTFLKGIPFFQGAFYKELGKEIWEVSTTLFKIMIPTIVVVKLLELMGLLKYIAMLIGPIMSWVGLPESMGLVWVTTIFTNIYAGMLVFFYVQQHEVLTVAQVTIISLLMLLAHGLPVEARIAQQAGIRLRITLLLRIGGGLLLAWITHQTYDAFDYLQTPSELLWQPEIPDASLSGWAVSQLESLIIIQLTIIVLLTFLKILKVIGIERLMRLLLSPILKLLGIGNQATSITIIGVTLGLSFGGGLLIYESRQGHVSKRDVFSAMCLLALCHSIIEDTLLVMLLGADISGVLWARLAFSVLVIALLTRVVNRLPEHFWDKHLTNRHLNRSSDETAVPAN</sequence>
<feature type="transmembrane region" description="Helical" evidence="1">
    <location>
        <begin position="293"/>
        <end position="311"/>
    </location>
</feature>
<comment type="caution">
    <text evidence="2">The sequence shown here is derived from an EMBL/GenBank/DDBJ whole genome shotgun (WGS) entry which is preliminary data.</text>
</comment>
<evidence type="ECO:0000313" key="2">
    <source>
        <dbReference type="EMBL" id="MFC3150142.1"/>
    </source>
</evidence>
<evidence type="ECO:0000256" key="1">
    <source>
        <dbReference type="SAM" id="Phobius"/>
    </source>
</evidence>
<organism evidence="2 3">
    <name type="scientific">Litoribrevibacter euphylliae</name>
    <dbReference type="NCBI Taxonomy" id="1834034"/>
    <lineage>
        <taxon>Bacteria</taxon>
        <taxon>Pseudomonadati</taxon>
        <taxon>Pseudomonadota</taxon>
        <taxon>Gammaproteobacteria</taxon>
        <taxon>Oceanospirillales</taxon>
        <taxon>Oceanospirillaceae</taxon>
        <taxon>Litoribrevibacter</taxon>
    </lineage>
</organism>
<dbReference type="EMBL" id="JBHRSZ010000002">
    <property type="protein sequence ID" value="MFC3150142.1"/>
    <property type="molecule type" value="Genomic_DNA"/>
</dbReference>
<feature type="transmembrane region" description="Helical" evidence="1">
    <location>
        <begin position="185"/>
        <end position="203"/>
    </location>
</feature>
<name>A0ABV7HEN6_9GAMM</name>
<accession>A0ABV7HEN6</accession>
<evidence type="ECO:0000313" key="3">
    <source>
        <dbReference type="Proteomes" id="UP001595476"/>
    </source>
</evidence>
<dbReference type="RefSeq" id="WP_386716400.1">
    <property type="nucleotide sequence ID" value="NZ_JBHRSZ010000002.1"/>
</dbReference>
<keyword evidence="1" id="KW-0472">Membrane</keyword>
<feature type="transmembrane region" description="Helical" evidence="1">
    <location>
        <begin position="97"/>
        <end position="116"/>
    </location>
</feature>
<reference evidence="3" key="1">
    <citation type="journal article" date="2019" name="Int. J. Syst. Evol. Microbiol.">
        <title>The Global Catalogue of Microorganisms (GCM) 10K type strain sequencing project: providing services to taxonomists for standard genome sequencing and annotation.</title>
        <authorList>
            <consortium name="The Broad Institute Genomics Platform"/>
            <consortium name="The Broad Institute Genome Sequencing Center for Infectious Disease"/>
            <person name="Wu L."/>
            <person name="Ma J."/>
        </authorList>
    </citation>
    <scope>NUCLEOTIDE SEQUENCE [LARGE SCALE GENOMIC DNA]</scope>
    <source>
        <strain evidence="3">KCTC 52438</strain>
    </source>
</reference>
<dbReference type="Proteomes" id="UP001595476">
    <property type="component" value="Unassembled WGS sequence"/>
</dbReference>
<gene>
    <name evidence="2" type="ORF">ACFOEK_03820</name>
</gene>
<evidence type="ECO:0008006" key="4">
    <source>
        <dbReference type="Google" id="ProtNLM"/>
    </source>
</evidence>